<evidence type="ECO:0000313" key="9">
    <source>
        <dbReference type="Proteomes" id="UP001249851"/>
    </source>
</evidence>
<dbReference type="InterPro" id="IPR000900">
    <property type="entry name" value="Nebulin_repeat"/>
</dbReference>
<dbReference type="GO" id="GO:0046872">
    <property type="term" value="F:metal ion binding"/>
    <property type="evidence" value="ECO:0007669"/>
    <property type="project" value="UniProtKB-KW"/>
</dbReference>
<dbReference type="SMART" id="SM00227">
    <property type="entry name" value="NEBU"/>
    <property type="match status" value="2"/>
</dbReference>
<dbReference type="EMBL" id="JARQWQ010000008">
    <property type="protein sequence ID" value="KAK2570238.1"/>
    <property type="molecule type" value="Genomic_DNA"/>
</dbReference>
<sequence>MNPKCARCTKTVYPVEKLSCLDKAWHKGCFSCEICKMTLTMKNYKGYDKKPYCTAHYPTTKFTAVADTPENKRLKENTKKQSNVQYHKDFEASRGHYIAVTDDPEMKRAQRSSEIASQVAYTQHSSGQSRLGVQQRTANGLKIN</sequence>
<feature type="domain" description="LIM zinc-binding" evidence="7">
    <location>
        <begin position="3"/>
        <end position="63"/>
    </location>
</feature>
<dbReference type="GO" id="GO:0005925">
    <property type="term" value="C:focal adhesion"/>
    <property type="evidence" value="ECO:0007669"/>
    <property type="project" value="TreeGrafter"/>
</dbReference>
<keyword evidence="1 5" id="KW-0479">Metal-binding</keyword>
<dbReference type="PANTHER" id="PTHR46218">
    <property type="entry name" value="LASP"/>
    <property type="match status" value="1"/>
</dbReference>
<keyword evidence="4 5" id="KW-0440">LIM domain</keyword>
<dbReference type="GO" id="GO:0005737">
    <property type="term" value="C:cytoplasm"/>
    <property type="evidence" value="ECO:0007669"/>
    <property type="project" value="UniProtKB-ARBA"/>
</dbReference>
<dbReference type="PROSITE" id="PS00478">
    <property type="entry name" value="LIM_DOMAIN_1"/>
    <property type="match status" value="1"/>
</dbReference>
<feature type="region of interest" description="Disordered" evidence="6">
    <location>
        <begin position="122"/>
        <end position="144"/>
    </location>
</feature>
<evidence type="ECO:0000256" key="3">
    <source>
        <dbReference type="ARBA" id="ARBA00022833"/>
    </source>
</evidence>
<evidence type="ECO:0000256" key="4">
    <source>
        <dbReference type="ARBA" id="ARBA00023038"/>
    </source>
</evidence>
<name>A0AAD9QZ86_ACRCE</name>
<dbReference type="AlphaFoldDB" id="A0AAD9QZ86"/>
<reference evidence="8" key="1">
    <citation type="journal article" date="2023" name="G3 (Bethesda)">
        <title>Whole genome assembly and annotation of the endangered Caribbean coral Acropora cervicornis.</title>
        <authorList>
            <person name="Selwyn J.D."/>
            <person name="Vollmer S.V."/>
        </authorList>
    </citation>
    <scope>NUCLEOTIDE SEQUENCE</scope>
    <source>
        <strain evidence="8">K2</strain>
    </source>
</reference>
<dbReference type="GO" id="GO:0051015">
    <property type="term" value="F:actin filament binding"/>
    <property type="evidence" value="ECO:0007669"/>
    <property type="project" value="TreeGrafter"/>
</dbReference>
<dbReference type="Pfam" id="PF00412">
    <property type="entry name" value="LIM"/>
    <property type="match status" value="1"/>
</dbReference>
<dbReference type="FunFam" id="2.10.110.10:FF:000087">
    <property type="entry name" value="LIM zinc-binding domain-containing Nebulette"/>
    <property type="match status" value="1"/>
</dbReference>
<reference evidence="8" key="2">
    <citation type="journal article" date="2023" name="Science">
        <title>Genomic signatures of disease resistance in endangered staghorn corals.</title>
        <authorList>
            <person name="Vollmer S.V."/>
            <person name="Selwyn J.D."/>
            <person name="Despard B.A."/>
            <person name="Roesel C.L."/>
        </authorList>
    </citation>
    <scope>NUCLEOTIDE SEQUENCE</scope>
    <source>
        <strain evidence="8">K2</strain>
    </source>
</reference>
<dbReference type="PROSITE" id="PS50023">
    <property type="entry name" value="LIM_DOMAIN_2"/>
    <property type="match status" value="1"/>
</dbReference>
<evidence type="ECO:0000256" key="2">
    <source>
        <dbReference type="ARBA" id="ARBA00022737"/>
    </source>
</evidence>
<feature type="compositionally biased region" description="Polar residues" evidence="6">
    <location>
        <begin position="122"/>
        <end position="138"/>
    </location>
</feature>
<evidence type="ECO:0000256" key="5">
    <source>
        <dbReference type="PROSITE-ProRule" id="PRU00125"/>
    </source>
</evidence>
<dbReference type="SMART" id="SM00132">
    <property type="entry name" value="LIM"/>
    <property type="match status" value="1"/>
</dbReference>
<dbReference type="SUPFAM" id="SSF57716">
    <property type="entry name" value="Glucocorticoid receptor-like (DNA-binding domain)"/>
    <property type="match status" value="1"/>
</dbReference>
<dbReference type="InterPro" id="IPR001781">
    <property type="entry name" value="Znf_LIM"/>
</dbReference>
<evidence type="ECO:0000256" key="6">
    <source>
        <dbReference type="SAM" id="MobiDB-lite"/>
    </source>
</evidence>
<keyword evidence="9" id="KW-1185">Reference proteome</keyword>
<organism evidence="8 9">
    <name type="scientific">Acropora cervicornis</name>
    <name type="common">Staghorn coral</name>
    <dbReference type="NCBI Taxonomy" id="6130"/>
    <lineage>
        <taxon>Eukaryota</taxon>
        <taxon>Metazoa</taxon>
        <taxon>Cnidaria</taxon>
        <taxon>Anthozoa</taxon>
        <taxon>Hexacorallia</taxon>
        <taxon>Scleractinia</taxon>
        <taxon>Astrocoeniina</taxon>
        <taxon>Acroporidae</taxon>
        <taxon>Acropora</taxon>
    </lineage>
</organism>
<proteinExistence type="predicted"/>
<keyword evidence="3 5" id="KW-0862">Zinc</keyword>
<protein>
    <submittedName>
        <fullName evidence="8">LIM zinc-binding domain-containing Nebulette</fullName>
    </submittedName>
</protein>
<gene>
    <name evidence="8" type="ORF">P5673_005018</name>
</gene>
<accession>A0AAD9QZ86</accession>
<dbReference type="CDD" id="cd09447">
    <property type="entry name" value="LIM_LASP"/>
    <property type="match status" value="1"/>
</dbReference>
<evidence type="ECO:0000313" key="8">
    <source>
        <dbReference type="EMBL" id="KAK2570238.1"/>
    </source>
</evidence>
<evidence type="ECO:0000259" key="7">
    <source>
        <dbReference type="PROSITE" id="PS50023"/>
    </source>
</evidence>
<dbReference type="Gene3D" id="2.10.110.10">
    <property type="entry name" value="Cysteine Rich Protein"/>
    <property type="match status" value="1"/>
</dbReference>
<dbReference type="Pfam" id="PF00880">
    <property type="entry name" value="Nebulin"/>
    <property type="match status" value="2"/>
</dbReference>
<dbReference type="PROSITE" id="PS51216">
    <property type="entry name" value="NEBULIN"/>
    <property type="match status" value="2"/>
</dbReference>
<evidence type="ECO:0000256" key="1">
    <source>
        <dbReference type="ARBA" id="ARBA00022723"/>
    </source>
</evidence>
<keyword evidence="2" id="KW-0677">Repeat</keyword>
<dbReference type="InterPro" id="IPR051759">
    <property type="entry name" value="LIM-SH3_domain_protein"/>
</dbReference>
<dbReference type="Proteomes" id="UP001249851">
    <property type="component" value="Unassembled WGS sequence"/>
</dbReference>
<comment type="caution">
    <text evidence="8">The sequence shown here is derived from an EMBL/GenBank/DDBJ whole genome shotgun (WGS) entry which is preliminary data.</text>
</comment>
<dbReference type="PANTHER" id="PTHR46218:SF4">
    <property type="entry name" value="LIM AND SH3 DOMAIN PROTEIN LASP"/>
    <property type="match status" value="1"/>
</dbReference>